<dbReference type="AlphaFoldDB" id="A0A4R6Z5A8"/>
<dbReference type="EMBL" id="SNZH01000003">
    <property type="protein sequence ID" value="TDR46749.1"/>
    <property type="molecule type" value="Genomic_DNA"/>
</dbReference>
<dbReference type="PANTHER" id="PTHR30213:SF1">
    <property type="entry name" value="INNER MEMBRANE PROTEIN YHJD"/>
    <property type="match status" value="1"/>
</dbReference>
<feature type="region of interest" description="Disordered" evidence="6">
    <location>
        <begin position="1"/>
        <end position="35"/>
    </location>
</feature>
<dbReference type="Pfam" id="PF03631">
    <property type="entry name" value="Virul_fac_BrkB"/>
    <property type="match status" value="1"/>
</dbReference>
<evidence type="ECO:0000256" key="7">
    <source>
        <dbReference type="SAM" id="Phobius"/>
    </source>
</evidence>
<dbReference type="InterPro" id="IPR017039">
    <property type="entry name" value="Virul_fac_BrkB"/>
</dbReference>
<keyword evidence="9" id="KW-1185">Reference proteome</keyword>
<name>A0A4R6Z5A8_9GAMM</name>
<protein>
    <submittedName>
        <fullName evidence="8">Membrane protein</fullName>
    </submittedName>
</protein>
<dbReference type="OrthoDB" id="9797028at2"/>
<evidence type="ECO:0000256" key="4">
    <source>
        <dbReference type="ARBA" id="ARBA00022989"/>
    </source>
</evidence>
<comment type="caution">
    <text evidence="8">The sequence shown here is derived from an EMBL/GenBank/DDBJ whole genome shotgun (WGS) entry which is preliminary data.</text>
</comment>
<reference evidence="8 9" key="1">
    <citation type="submission" date="2019-03" db="EMBL/GenBank/DDBJ databases">
        <title>Genomic Encyclopedia of Type Strains, Phase IV (KMG-IV): sequencing the most valuable type-strain genomes for metagenomic binning, comparative biology and taxonomic classification.</title>
        <authorList>
            <person name="Goeker M."/>
        </authorList>
    </citation>
    <scope>NUCLEOTIDE SEQUENCE [LARGE SCALE GENOMIC DNA]</scope>
    <source>
        <strain evidence="8 9">DSM 21667</strain>
    </source>
</reference>
<keyword evidence="3 7" id="KW-0812">Transmembrane</keyword>
<feature type="transmembrane region" description="Helical" evidence="7">
    <location>
        <begin position="274"/>
        <end position="297"/>
    </location>
</feature>
<accession>A0A4R6Z5A8</accession>
<comment type="subcellular location">
    <subcellularLocation>
        <location evidence="1">Cell membrane</location>
        <topology evidence="1">Multi-pass membrane protein</topology>
    </subcellularLocation>
</comment>
<feature type="compositionally biased region" description="Low complexity" evidence="6">
    <location>
        <begin position="25"/>
        <end position="35"/>
    </location>
</feature>
<keyword evidence="2" id="KW-1003">Cell membrane</keyword>
<evidence type="ECO:0000256" key="2">
    <source>
        <dbReference type="ARBA" id="ARBA00022475"/>
    </source>
</evidence>
<evidence type="ECO:0000256" key="3">
    <source>
        <dbReference type="ARBA" id="ARBA00022692"/>
    </source>
</evidence>
<organism evidence="8 9">
    <name type="scientific">Tahibacter aquaticus</name>
    <dbReference type="NCBI Taxonomy" id="520092"/>
    <lineage>
        <taxon>Bacteria</taxon>
        <taxon>Pseudomonadati</taxon>
        <taxon>Pseudomonadota</taxon>
        <taxon>Gammaproteobacteria</taxon>
        <taxon>Lysobacterales</taxon>
        <taxon>Rhodanobacteraceae</taxon>
        <taxon>Tahibacter</taxon>
    </lineage>
</organism>
<feature type="transmembrane region" description="Helical" evidence="7">
    <location>
        <begin position="60"/>
        <end position="83"/>
    </location>
</feature>
<feature type="compositionally biased region" description="Low complexity" evidence="6">
    <location>
        <begin position="1"/>
        <end position="16"/>
    </location>
</feature>
<keyword evidence="5 7" id="KW-0472">Membrane</keyword>
<gene>
    <name evidence="8" type="ORF">DFR29_103285</name>
</gene>
<feature type="transmembrane region" description="Helical" evidence="7">
    <location>
        <begin position="169"/>
        <end position="195"/>
    </location>
</feature>
<dbReference type="PIRSF" id="PIRSF035875">
    <property type="entry name" value="RNase_BN"/>
    <property type="match status" value="1"/>
</dbReference>
<dbReference type="NCBIfam" id="TIGR00765">
    <property type="entry name" value="yihY_not_rbn"/>
    <property type="match status" value="1"/>
</dbReference>
<evidence type="ECO:0000256" key="5">
    <source>
        <dbReference type="ARBA" id="ARBA00023136"/>
    </source>
</evidence>
<evidence type="ECO:0000256" key="6">
    <source>
        <dbReference type="SAM" id="MobiDB-lite"/>
    </source>
</evidence>
<dbReference type="GO" id="GO:0005886">
    <property type="term" value="C:plasma membrane"/>
    <property type="evidence" value="ECO:0007669"/>
    <property type="project" value="UniProtKB-SubCell"/>
</dbReference>
<feature type="transmembrane region" description="Helical" evidence="7">
    <location>
        <begin position="118"/>
        <end position="142"/>
    </location>
</feature>
<evidence type="ECO:0000313" key="9">
    <source>
        <dbReference type="Proteomes" id="UP000295293"/>
    </source>
</evidence>
<feature type="transmembrane region" description="Helical" evidence="7">
    <location>
        <begin position="235"/>
        <end position="254"/>
    </location>
</feature>
<evidence type="ECO:0000256" key="1">
    <source>
        <dbReference type="ARBA" id="ARBA00004651"/>
    </source>
</evidence>
<proteinExistence type="predicted"/>
<dbReference type="PANTHER" id="PTHR30213">
    <property type="entry name" value="INNER MEMBRANE PROTEIN YHJD"/>
    <property type="match status" value="1"/>
</dbReference>
<dbReference type="Proteomes" id="UP000295293">
    <property type="component" value="Unassembled WGS sequence"/>
</dbReference>
<keyword evidence="4 7" id="KW-1133">Transmembrane helix</keyword>
<feature type="transmembrane region" description="Helical" evidence="7">
    <location>
        <begin position="201"/>
        <end position="223"/>
    </location>
</feature>
<evidence type="ECO:0000313" key="8">
    <source>
        <dbReference type="EMBL" id="TDR46749.1"/>
    </source>
</evidence>
<sequence length="315" mass="33872">MTRPVSRNTASSAAAAKQRREAATRSRSAPAASSATEPMRWTGAVAALYRADPMTLAASIAFYTALSFAPIVVLSLAVAAQFWPGSEMRLVDQLGTLLGTQVRDVARLVIESGRTERFVFSASGIISLGALLVSASSAFAQLQDAINRIWMIQAPAQTSALWAWVRRRLLSLGMIAVIGFFLVITLVVSTLLSAALTQEGWGWVVLNEAITLGIFTLAFAALFRFVPDEREQWRPIVLGAFATALLFDLGKWALGAYLASTDQADAYGTSGSVVLLLVWVYYSSLIVLVGAGLTSWVSDRWKQRRSRPAVAPAAA</sequence>